<dbReference type="EMBL" id="JADKGY010000001">
    <property type="protein sequence ID" value="MBK9981087.1"/>
    <property type="molecule type" value="Genomic_DNA"/>
</dbReference>
<sequence length="279" mass="31911">MDNLNIQMPDDDIQIKNDLCYQTSSSIHISMSLRNSIIPILLLTLLITCCKRAAPTVANEPAQTEIKPNGIPQKFRGQWVNLKYIESLKRTKSPSKSQDVAYLSFVTIDKNMVSSVWNFHEGTSDSLRLISDHEIESPTKARYTLITPEKLLSTTDKGIDTLFRFDMNEKNELSNRAINEFVFKGNYTDGKKDVEFTADGKINGLDTFDSYAALQDYYDAGLNIDKLILYKGNKETEYTWDFKGDKLVIYAIECKKFDKTDHRCVVIKRGKKAFTLTRK</sequence>
<protein>
    <submittedName>
        <fullName evidence="1">Uncharacterized protein</fullName>
    </submittedName>
</protein>
<dbReference type="Proteomes" id="UP000808337">
    <property type="component" value="Unassembled WGS sequence"/>
</dbReference>
<comment type="caution">
    <text evidence="1">The sequence shown here is derived from an EMBL/GenBank/DDBJ whole genome shotgun (WGS) entry which is preliminary data.</text>
</comment>
<proteinExistence type="predicted"/>
<gene>
    <name evidence="1" type="ORF">IPP15_01450</name>
</gene>
<organism evidence="1 2">
    <name type="scientific">Candidatus Opimibacter skivensis</name>
    <dbReference type="NCBI Taxonomy" id="2982028"/>
    <lineage>
        <taxon>Bacteria</taxon>
        <taxon>Pseudomonadati</taxon>
        <taxon>Bacteroidota</taxon>
        <taxon>Saprospiria</taxon>
        <taxon>Saprospirales</taxon>
        <taxon>Saprospiraceae</taxon>
        <taxon>Candidatus Opimibacter</taxon>
    </lineage>
</organism>
<accession>A0A9D7XRU7</accession>
<evidence type="ECO:0000313" key="1">
    <source>
        <dbReference type="EMBL" id="MBK9981087.1"/>
    </source>
</evidence>
<name>A0A9D7XRU7_9BACT</name>
<reference evidence="1 2" key="1">
    <citation type="submission" date="2020-10" db="EMBL/GenBank/DDBJ databases">
        <title>Connecting structure to function with the recovery of over 1000 high-quality activated sludge metagenome-assembled genomes encoding full-length rRNA genes using long-read sequencing.</title>
        <authorList>
            <person name="Singleton C.M."/>
            <person name="Petriglieri F."/>
            <person name="Kristensen J.M."/>
            <person name="Kirkegaard R.H."/>
            <person name="Michaelsen T.Y."/>
            <person name="Andersen M.H."/>
            <person name="Karst S.M."/>
            <person name="Dueholm M.S."/>
            <person name="Nielsen P.H."/>
            <person name="Albertsen M."/>
        </authorList>
    </citation>
    <scope>NUCLEOTIDE SEQUENCE [LARGE SCALE GENOMIC DNA]</scope>
    <source>
        <strain evidence="1">Ribe_18-Q3-R11-54_MAXAC.273</strain>
    </source>
</reference>
<dbReference type="AlphaFoldDB" id="A0A9D7XRU7"/>
<evidence type="ECO:0000313" key="2">
    <source>
        <dbReference type="Proteomes" id="UP000808337"/>
    </source>
</evidence>